<feature type="coiled-coil region" evidence="1">
    <location>
        <begin position="242"/>
        <end position="269"/>
    </location>
</feature>
<keyword evidence="1" id="KW-0175">Coiled coil</keyword>
<name>A0ABY4RL95_9BACL</name>
<dbReference type="InterPro" id="IPR006860">
    <property type="entry name" value="FecR"/>
</dbReference>
<evidence type="ECO:0000256" key="2">
    <source>
        <dbReference type="SAM" id="MobiDB-lite"/>
    </source>
</evidence>
<feature type="chain" id="PRO_5045936003" evidence="3">
    <location>
        <begin position="40"/>
        <end position="778"/>
    </location>
</feature>
<evidence type="ECO:0000256" key="3">
    <source>
        <dbReference type="SAM" id="SignalP"/>
    </source>
</evidence>
<evidence type="ECO:0000259" key="4">
    <source>
        <dbReference type="Pfam" id="PF04773"/>
    </source>
</evidence>
<dbReference type="EMBL" id="CP027059">
    <property type="protein sequence ID" value="UQZ82790.1"/>
    <property type="molecule type" value="Genomic_DNA"/>
</dbReference>
<dbReference type="PANTHER" id="PTHR38731">
    <property type="entry name" value="LIPL45-RELATED LIPOPROTEIN-RELATED"/>
    <property type="match status" value="1"/>
</dbReference>
<evidence type="ECO:0000313" key="6">
    <source>
        <dbReference type="Proteomes" id="UP001057134"/>
    </source>
</evidence>
<evidence type="ECO:0000256" key="1">
    <source>
        <dbReference type="SAM" id="Coils"/>
    </source>
</evidence>
<feature type="coiled-coil region" evidence="1">
    <location>
        <begin position="374"/>
        <end position="401"/>
    </location>
</feature>
<feature type="region of interest" description="Disordered" evidence="2">
    <location>
        <begin position="425"/>
        <end position="464"/>
    </location>
</feature>
<accession>A0ABY4RL95</accession>
<reference evidence="5" key="2">
    <citation type="journal article" date="2021" name="J Anim Sci Technol">
        <title>Complete genome sequence of Paenibacillus konkukensis sp. nov. SK3146 as a potential probiotic strain.</title>
        <authorList>
            <person name="Jung H.I."/>
            <person name="Park S."/>
            <person name="Niu K.M."/>
            <person name="Lee S.W."/>
            <person name="Kothari D."/>
            <person name="Yi K.J."/>
            <person name="Kim S.K."/>
        </authorList>
    </citation>
    <scope>NUCLEOTIDE SEQUENCE</scope>
    <source>
        <strain evidence="5">SK3146</strain>
    </source>
</reference>
<organism evidence="5 6">
    <name type="scientific">Paenibacillus konkukensis</name>
    <dbReference type="NCBI Taxonomy" id="2020716"/>
    <lineage>
        <taxon>Bacteria</taxon>
        <taxon>Bacillati</taxon>
        <taxon>Bacillota</taxon>
        <taxon>Bacilli</taxon>
        <taxon>Bacillales</taxon>
        <taxon>Paenibacillaceae</taxon>
        <taxon>Paenibacillus</taxon>
    </lineage>
</organism>
<keyword evidence="6" id="KW-1185">Reference proteome</keyword>
<dbReference type="Pfam" id="PF04773">
    <property type="entry name" value="FecR"/>
    <property type="match status" value="1"/>
</dbReference>
<protein>
    <submittedName>
        <fullName evidence="5">FecR protein</fullName>
    </submittedName>
</protein>
<dbReference type="Gene3D" id="2.60.120.1440">
    <property type="match status" value="1"/>
</dbReference>
<feature type="signal peptide" evidence="3">
    <location>
        <begin position="1"/>
        <end position="39"/>
    </location>
</feature>
<sequence>MGAANRIGLRNCKSFFSIILVFCFIFSLLASAMAPQAQAKSSRVAIVAEVSGDVTVRKAGGSKSYTVYEDMSLNEGDLVSTGSGASLVLRTADHDDEITVGENAEVSISDLTNQGGGKTSKFKLWAGSAWTKVKSLVGSEDDFEIETPTAVMGVRGTYLYTSVNPVTGQTTMLVAAGVVSATTVTSYDAGNADKPNQERQHVTVYPSQQINLDSRTGVSDLRVNVDYVNPEEIVSSAPPEVIQALLNNIQGLQQENDQIKQKLKQGSMQFDPSGILKINNNDDLNKVTQNFDALVPNLAKAAVDNRKLSEKAIDEANQKIQNEQRKIDLNNVPPIDRSAGLDPEVAQLKQQQQASEFNKAALEMQQLAQMQQSLGEMLDKLMAEKQKIDEANQKALEAANQSAMAQYMSQLSGEQLQRFLDSAAANSAPQGGGTTASGGSGGGGGSHSSLKQPPSPTVTSPQQAATGFNPAVVQARAPEDTELRIYNGSELLASAPGAGDRDVALTLKTLPEGTYNLTVVAVRSGMTSSPVYLPAITISDAPILISPQTDLATNTPIIVVKAPIDTKVKVMRQGVTIAEAAGQGDQEVSIPLTGFMGGVIVLDDLTIVTDRGGLLSAPVAVPKITVDQSMAIFLQSVTRQNNAVTANLAMKHFVKPNAFYAVEAHLVYDNRLSYKGDGTVVRSSDTVFGSRSQSVERLMQSAGAAESELIYAASAFGADSGAIEVPGEQALVSIPLALSGSDVNSLNVKLIYYKVVDRTGKVIAEVNLASQPDALPVK</sequence>
<proteinExistence type="predicted"/>
<dbReference type="Proteomes" id="UP001057134">
    <property type="component" value="Chromosome"/>
</dbReference>
<dbReference type="PANTHER" id="PTHR38731:SF1">
    <property type="entry name" value="FECR PROTEIN DOMAIN-CONTAINING PROTEIN"/>
    <property type="match status" value="1"/>
</dbReference>
<feature type="coiled-coil region" evidence="1">
    <location>
        <begin position="299"/>
        <end position="326"/>
    </location>
</feature>
<feature type="compositionally biased region" description="Gly residues" evidence="2">
    <location>
        <begin position="430"/>
        <end position="446"/>
    </location>
</feature>
<reference evidence="5" key="1">
    <citation type="submission" date="2018-02" db="EMBL/GenBank/DDBJ databases">
        <authorList>
            <person name="Kim S.-K."/>
            <person name="Jung H.-I."/>
            <person name="Lee S.-W."/>
        </authorList>
    </citation>
    <scope>NUCLEOTIDE SEQUENCE</scope>
    <source>
        <strain evidence="5">SK3146</strain>
    </source>
</reference>
<gene>
    <name evidence="5" type="ORF">SK3146_01950</name>
</gene>
<feature type="domain" description="FecR protein" evidence="4">
    <location>
        <begin position="78"/>
        <end position="179"/>
    </location>
</feature>
<keyword evidence="3" id="KW-0732">Signal</keyword>
<evidence type="ECO:0000313" key="5">
    <source>
        <dbReference type="EMBL" id="UQZ82790.1"/>
    </source>
</evidence>